<accession>A0A850PC65</accession>
<evidence type="ECO:0000256" key="3">
    <source>
        <dbReference type="SAM" id="SignalP"/>
    </source>
</evidence>
<dbReference type="InterPro" id="IPR050490">
    <property type="entry name" value="Bact_solute-bd_prot1"/>
</dbReference>
<dbReference type="AlphaFoldDB" id="A0A850PC65"/>
<comment type="subcellular location">
    <subcellularLocation>
        <location evidence="1">Periplasm</location>
    </subcellularLocation>
</comment>
<dbReference type="PANTHER" id="PTHR43649:SF12">
    <property type="entry name" value="DIACETYLCHITOBIOSE BINDING PROTEIN DASA"/>
    <property type="match status" value="1"/>
</dbReference>
<keyword evidence="3" id="KW-0732">Signal</keyword>
<comment type="similarity">
    <text evidence="2">Belongs to the bacterial solute-binding protein 1 family.</text>
</comment>
<dbReference type="RefSeq" id="WP_176613229.1">
    <property type="nucleotide sequence ID" value="NZ_JABXXR010000034.1"/>
</dbReference>
<reference evidence="4 5" key="1">
    <citation type="submission" date="2020-06" db="EMBL/GenBank/DDBJ databases">
        <title>Description of novel acetic acid bacteria.</title>
        <authorList>
            <person name="Sombolestani A."/>
        </authorList>
    </citation>
    <scope>NUCLEOTIDE SEQUENCE [LARGE SCALE GENOMIC DNA]</scope>
    <source>
        <strain evidence="4 5">LMG 27010</strain>
    </source>
</reference>
<dbReference type="Gene3D" id="3.40.190.10">
    <property type="entry name" value="Periplasmic binding protein-like II"/>
    <property type="match status" value="2"/>
</dbReference>
<proteinExistence type="inferred from homology"/>
<dbReference type="GO" id="GO:0042597">
    <property type="term" value="C:periplasmic space"/>
    <property type="evidence" value="ECO:0007669"/>
    <property type="project" value="UniProtKB-SubCell"/>
</dbReference>
<keyword evidence="5" id="KW-1185">Reference proteome</keyword>
<feature type="signal peptide" evidence="3">
    <location>
        <begin position="1"/>
        <end position="29"/>
    </location>
</feature>
<organism evidence="4 5">
    <name type="scientific">Ameyamaea chiangmaiensis</name>
    <dbReference type="NCBI Taxonomy" id="442969"/>
    <lineage>
        <taxon>Bacteria</taxon>
        <taxon>Pseudomonadati</taxon>
        <taxon>Pseudomonadota</taxon>
        <taxon>Alphaproteobacteria</taxon>
        <taxon>Acetobacterales</taxon>
        <taxon>Acetobacteraceae</taxon>
        <taxon>Ameyamaea</taxon>
    </lineage>
</organism>
<evidence type="ECO:0000313" key="4">
    <source>
        <dbReference type="EMBL" id="NVN40259.1"/>
    </source>
</evidence>
<dbReference type="CDD" id="cd13585">
    <property type="entry name" value="PBP2_TMBP_like"/>
    <property type="match status" value="1"/>
</dbReference>
<comment type="caution">
    <text evidence="4">The sequence shown here is derived from an EMBL/GenBank/DDBJ whole genome shotgun (WGS) entry which is preliminary data.</text>
</comment>
<dbReference type="SUPFAM" id="SSF53850">
    <property type="entry name" value="Periplasmic binding protein-like II"/>
    <property type="match status" value="1"/>
</dbReference>
<gene>
    <name evidence="4" type="ORF">HUK82_06720</name>
</gene>
<evidence type="ECO:0000313" key="5">
    <source>
        <dbReference type="Proteomes" id="UP000585665"/>
    </source>
</evidence>
<dbReference type="Proteomes" id="UP000585665">
    <property type="component" value="Unassembled WGS sequence"/>
</dbReference>
<dbReference type="InterPro" id="IPR006059">
    <property type="entry name" value="SBP"/>
</dbReference>
<dbReference type="Pfam" id="PF01547">
    <property type="entry name" value="SBP_bac_1"/>
    <property type="match status" value="1"/>
</dbReference>
<sequence>MPRTSRFKSSLRCALLACAGLLPLSAAHAAGTLTIATVNNGDMVIMQKLSSEFEKQHPDIHLKWVVLEENVLRQRVTTDIATKAGQFDVLTIGNYEVPLWAKQKWLAPVKPDAAYDVDDLLPTVRKDLTVDGALYALPFYAESDMTYYRKDLFTKAGITMPAHPTYAQLAEYADKITDKTNQVYGICLRGKPGWGENMAFLTATVHAFGGQWFDASWKPTLDTPEWKAALTWYVDVMKKDGPPGAASNGFNENLALFASGHCGIWVDSTVAGGLLFDPKQSQVADKVGFTAAPSGTFANAPSWLWIWSLAIPASSKNVDDATTFITWATSKAYVDLVAKSNGWVAAPAGTRNSTYANPDYQKAAPFAGFVRDAIEHSNPDGQTKAPRAYTGAQFADIPQFQAIGTQVGQSVAALLTTSQTVDSMLSSSDRAVTRVMRQSGLLH</sequence>
<name>A0A850PC65_9PROT</name>
<dbReference type="PANTHER" id="PTHR43649">
    <property type="entry name" value="ARABINOSE-BINDING PROTEIN-RELATED"/>
    <property type="match status" value="1"/>
</dbReference>
<evidence type="ECO:0000256" key="1">
    <source>
        <dbReference type="ARBA" id="ARBA00004418"/>
    </source>
</evidence>
<feature type="chain" id="PRO_5032917765" evidence="3">
    <location>
        <begin position="30"/>
        <end position="443"/>
    </location>
</feature>
<protein>
    <submittedName>
        <fullName evidence="4">Sugar ABC transporter substrate-binding protein</fullName>
    </submittedName>
</protein>
<dbReference type="EMBL" id="JABXXR010000034">
    <property type="protein sequence ID" value="NVN40259.1"/>
    <property type="molecule type" value="Genomic_DNA"/>
</dbReference>
<evidence type="ECO:0000256" key="2">
    <source>
        <dbReference type="ARBA" id="ARBA00008520"/>
    </source>
</evidence>